<evidence type="ECO:0000259" key="9">
    <source>
        <dbReference type="Pfam" id="PF21807"/>
    </source>
</evidence>
<dbReference type="VEuPathDB" id="PlasmoDB:PfNF135_020005200"/>
<dbReference type="Pfam" id="PF15447">
    <property type="entry name" value="NTS"/>
    <property type="match status" value="1"/>
</dbReference>
<evidence type="ECO:0000256" key="1">
    <source>
        <dbReference type="SAM" id="Coils"/>
    </source>
</evidence>
<feature type="compositionally biased region" description="Acidic residues" evidence="2">
    <location>
        <begin position="2130"/>
        <end position="2154"/>
    </location>
</feature>
<dbReference type="InterPro" id="IPR029211">
    <property type="entry name" value="PfEMP1_ATS"/>
</dbReference>
<dbReference type="InterPro" id="IPR049158">
    <property type="entry name" value="PfEMP1_CIDRalpha1_dom"/>
</dbReference>
<dbReference type="Pfam" id="PF22672">
    <property type="entry name" value="DBL_C"/>
    <property type="match status" value="4"/>
</dbReference>
<evidence type="ECO:0000259" key="6">
    <source>
        <dbReference type="Pfam" id="PF15445"/>
    </source>
</evidence>
<name>A3R6V2_PLAFA</name>
<feature type="domain" description="Duffy-antigen binding" evidence="5">
    <location>
        <begin position="2235"/>
        <end position="2412"/>
    </location>
</feature>
<evidence type="ECO:0000256" key="2">
    <source>
        <dbReference type="SAM" id="MobiDB-lite"/>
    </source>
</evidence>
<accession>A3R6V2</accession>
<dbReference type="Pfam" id="PF03011">
    <property type="entry name" value="PFEMP"/>
    <property type="match status" value="2"/>
</dbReference>
<feature type="compositionally biased region" description="Polar residues" evidence="2">
    <location>
        <begin position="1651"/>
        <end position="1661"/>
    </location>
</feature>
<gene>
    <name evidence="11" type="primary">IT4_var7</name>
</gene>
<dbReference type="VEuPathDB" id="PlasmoDB:PfKE01_080037600"/>
<feature type="compositionally biased region" description="Basic and acidic residues" evidence="2">
    <location>
        <begin position="2087"/>
        <end position="2103"/>
    </location>
</feature>
<dbReference type="FunFam" id="1.20.58.830:FF:000021">
    <property type="entry name" value="Erythrocyte membrane protein 1, PfEMP1"/>
    <property type="match status" value="2"/>
</dbReference>
<dbReference type="VEuPathDB" id="PlasmoDB:PfGA01_010005600"/>
<keyword evidence="1" id="KW-0175">Coiled coil</keyword>
<dbReference type="GO" id="GO:0016020">
    <property type="term" value="C:membrane"/>
    <property type="evidence" value="ECO:0007669"/>
    <property type="project" value="InterPro"/>
</dbReference>
<dbReference type="VEuPathDB" id="PlasmoDB:PfNF135_030030900"/>
<dbReference type="InterPro" id="IPR044932">
    <property type="entry name" value="PfEMP1_ATS_sf"/>
</dbReference>
<dbReference type="FunFam" id="1.20.1310.20:FF:000023">
    <property type="entry name" value="Erythrocyte membrane protein 1, PfEMP1"/>
    <property type="match status" value="1"/>
</dbReference>
<organism evidence="11">
    <name type="scientific">Plasmodium falciparum</name>
    <name type="common">malaria parasite P. falciparum</name>
    <dbReference type="NCBI Taxonomy" id="5833"/>
    <lineage>
        <taxon>Eukaryota</taxon>
        <taxon>Sar</taxon>
        <taxon>Alveolata</taxon>
        <taxon>Apicomplexa</taxon>
        <taxon>Aconoidasida</taxon>
        <taxon>Haemosporida</taxon>
        <taxon>Plasmodiidae</taxon>
        <taxon>Plasmodium</taxon>
        <taxon>Plasmodium (Laverania)</taxon>
    </lineage>
</organism>
<feature type="domain" description="Duffy-binding-like" evidence="10">
    <location>
        <begin position="1923"/>
        <end position="2026"/>
    </location>
</feature>
<dbReference type="InterPro" id="IPR029210">
    <property type="entry name" value="PfEMP1_NTS"/>
</dbReference>
<dbReference type="VEuPathDB" id="PlasmoDB:PfCD01_090042900"/>
<dbReference type="Gene3D" id="1.20.58.830">
    <property type="match status" value="5"/>
</dbReference>
<dbReference type="VEuPathDB" id="PlasmoDB:PfDd2_110053300"/>
<feature type="compositionally biased region" description="Polar residues" evidence="2">
    <location>
        <begin position="2879"/>
        <end position="2893"/>
    </location>
</feature>
<dbReference type="Gene3D" id="1.10.1900.40">
    <property type="entry name" value="Acidic terminal segments, variant surface antigen of PfEMP1"/>
    <property type="match status" value="2"/>
</dbReference>
<dbReference type="VEuPathDB" id="PlasmoDB:PfGN01_090005800"/>
<dbReference type="VEuPathDB" id="PlasmoDB:PfNF166_100005200"/>
<dbReference type="InterPro" id="IPR008602">
    <property type="entry name" value="Duffy-antigen-binding"/>
</dbReference>
<evidence type="ECO:0000256" key="3">
    <source>
        <dbReference type="SAM" id="Phobius"/>
    </source>
</evidence>
<feature type="domain" description="Duffy-antigen binding" evidence="5">
    <location>
        <begin position="1340"/>
        <end position="1512"/>
    </location>
</feature>
<dbReference type="FunFam" id="1.10.1900.40:FF:000001">
    <property type="entry name" value="Erythrocyte membrane protein 1"/>
    <property type="match status" value="1"/>
</dbReference>
<dbReference type="VEuPathDB" id="PlasmoDB:PfSN01_080037400"/>
<dbReference type="VEuPathDB" id="PlasmoDB:PfML01_040005600"/>
<feature type="domain" description="Duffy-antigen binding" evidence="5">
    <location>
        <begin position="838"/>
        <end position="1024"/>
    </location>
</feature>
<dbReference type="VEuPathDB" id="PlasmoDB:PfKH02_040005500"/>
<dbReference type="VEuPathDB" id="PlasmoDB:Pf7G8-2_000183600"/>
<evidence type="ECO:0000259" key="10">
    <source>
        <dbReference type="Pfam" id="PF22672"/>
    </source>
</evidence>
<dbReference type="VEuPathDB" id="PlasmoDB:PfGB4_050005400"/>
<dbReference type="VEuPathDB" id="PlasmoDB:PfTG01_030005600"/>
<evidence type="ECO:0000259" key="7">
    <source>
        <dbReference type="Pfam" id="PF15447"/>
    </source>
</evidence>
<dbReference type="VEuPathDB" id="PlasmoDB:PfML01_030030000"/>
<dbReference type="VEuPathDB" id="PlasmoDB:PfGN01_140085400"/>
<feature type="transmembrane region" description="Helical" evidence="3">
    <location>
        <begin position="3025"/>
        <end position="3047"/>
    </location>
</feature>
<dbReference type="VEuPathDB" id="PlasmoDB:PfGA01_120060600"/>
<dbReference type="VEuPathDB" id="PlasmoDB:PfSN01_090005700"/>
<dbReference type="VEuPathDB" id="PlasmoDB:Pf7G8_010005600"/>
<proteinExistence type="predicted"/>
<dbReference type="VEuPathDB" id="PlasmoDB:PfML01_000035500"/>
<dbReference type="VEuPathDB" id="PlasmoDB:PfSD01_020005700"/>
<dbReference type="VEuPathDB" id="PlasmoDB:PfKH01_110005100"/>
<feature type="domain" description="Duffy-antigen binding" evidence="5">
    <location>
        <begin position="121"/>
        <end position="301"/>
    </location>
</feature>
<dbReference type="VEuPathDB" id="PlasmoDB:PfKH02_070015800"/>
<evidence type="ECO:0000259" key="5">
    <source>
        <dbReference type="Pfam" id="PF05424"/>
    </source>
</evidence>
<dbReference type="VEuPathDB" id="PlasmoDB:PfNF54_040031200"/>
<protein>
    <submittedName>
        <fullName evidence="11">Erythrocyte membrane protein 1</fullName>
    </submittedName>
</protein>
<feature type="domain" description="Plasmodium falciparum erythrocyte membrane protein 1 acidic terminal segment" evidence="6">
    <location>
        <begin position="3030"/>
        <end position="3459"/>
    </location>
</feature>
<evidence type="ECO:0000259" key="4">
    <source>
        <dbReference type="Pfam" id="PF03011"/>
    </source>
</evidence>
<dbReference type="VEuPathDB" id="PlasmoDB:PfNF135_010005100"/>
<feature type="compositionally biased region" description="Pro residues" evidence="2">
    <location>
        <begin position="2065"/>
        <end position="2082"/>
    </location>
</feature>
<feature type="region of interest" description="Disordered" evidence="2">
    <location>
        <begin position="1253"/>
        <end position="1286"/>
    </location>
</feature>
<dbReference type="VEuPathDB" id="PlasmoDB:PfHB3_020005900"/>
<dbReference type="VEuPathDB" id="PlasmoDB:PfKH02_010004900"/>
<feature type="domain" description="PfEMP1 CIDRalpha1" evidence="9">
    <location>
        <begin position="502"/>
        <end position="559"/>
    </location>
</feature>
<dbReference type="SUPFAM" id="SSF140924">
    <property type="entry name" value="Duffy binding domain-like"/>
    <property type="match status" value="7"/>
</dbReference>
<dbReference type="Gene3D" id="1.20.58.1930">
    <property type="match status" value="2"/>
</dbReference>
<evidence type="ECO:0000259" key="8">
    <source>
        <dbReference type="Pfam" id="PF18562"/>
    </source>
</evidence>
<feature type="compositionally biased region" description="Basic and acidic residues" evidence="2">
    <location>
        <begin position="1268"/>
        <end position="1283"/>
    </location>
</feature>
<dbReference type="FunFam" id="1.20.58.830:FF:000001">
    <property type="entry name" value="Erythrocyte membrane protein 1, PfEMP1"/>
    <property type="match status" value="1"/>
</dbReference>
<feature type="domain" description="Duffy-binding-like" evidence="10">
    <location>
        <begin position="305"/>
        <end position="461"/>
    </location>
</feature>
<feature type="domain" description="Cysteine-rich interdomain region 1 gamma" evidence="8">
    <location>
        <begin position="2667"/>
        <end position="2717"/>
    </location>
</feature>
<feature type="region of interest" description="Disordered" evidence="2">
    <location>
        <begin position="1215"/>
        <end position="1236"/>
    </location>
</feature>
<dbReference type="VEuPathDB" id="PlasmoDB:PfGB4_040005800"/>
<dbReference type="VEuPathDB" id="PlasmoDB:PfNF166_000006800"/>
<dbReference type="VEuPathDB" id="PlasmoDB:PfHB3_130080100"/>
<dbReference type="InterPro" id="IPR042202">
    <property type="entry name" value="Duffy-ag-bd_sf"/>
</dbReference>
<dbReference type="InterPro" id="IPR004258">
    <property type="entry name" value="DBL"/>
</dbReference>
<dbReference type="Pfam" id="PF15445">
    <property type="entry name" value="ATS"/>
    <property type="match status" value="1"/>
</dbReference>
<dbReference type="VEuPathDB" id="PlasmoDB:Pf7G8-2_000035500"/>
<dbReference type="FunFam" id="1.20.58.830:FF:000005">
    <property type="entry name" value="Erythrocyte membrane protein 1, PfEMP1"/>
    <property type="match status" value="1"/>
</dbReference>
<feature type="domain" description="Duffy-binding-like" evidence="10">
    <location>
        <begin position="1028"/>
        <end position="1132"/>
    </location>
</feature>
<keyword evidence="3" id="KW-0812">Transmembrane</keyword>
<feature type="region of interest" description="Disordered" evidence="2">
    <location>
        <begin position="2284"/>
        <end position="2316"/>
    </location>
</feature>
<dbReference type="VEuPathDB" id="PlasmoDB:PfIT_060036700"/>
<dbReference type="Pfam" id="PF05424">
    <property type="entry name" value="Duffy_binding"/>
    <property type="match status" value="5"/>
</dbReference>
<keyword evidence="3" id="KW-0472">Membrane</keyword>
<feature type="compositionally biased region" description="Acidic residues" evidence="2">
    <location>
        <begin position="2943"/>
        <end position="3000"/>
    </location>
</feature>
<feature type="region of interest" description="Disordered" evidence="2">
    <location>
        <begin position="2041"/>
        <end position="2175"/>
    </location>
</feature>
<feature type="domain" description="Duffy-antigen binding" evidence="5">
    <location>
        <begin position="1740"/>
        <end position="1890"/>
    </location>
</feature>
<feature type="coiled-coil region" evidence="1">
    <location>
        <begin position="371"/>
        <end position="402"/>
    </location>
</feature>
<dbReference type="InterPro" id="IPR041480">
    <property type="entry name" value="CIDR1_gamma"/>
</dbReference>
<dbReference type="VEuPathDB" id="PlasmoDB:PfKH01_010021400"/>
<dbReference type="FunFam" id="1.20.58.1930:FF:000002">
    <property type="entry name" value="Erythrocyte membrane protein 1, PfEMP1"/>
    <property type="match status" value="1"/>
</dbReference>
<dbReference type="VEuPathDB" id="PlasmoDB:PF3D7_0425800"/>
<dbReference type="VEuPathDB" id="PlasmoDB:PfKE01_030005200"/>
<dbReference type="EMBL" id="EF158104">
    <property type="protein sequence ID" value="ABM88782.1"/>
    <property type="molecule type" value="Genomic_DNA"/>
</dbReference>
<feature type="domain" description="Duffy-binding-like" evidence="4">
    <location>
        <begin position="571"/>
        <end position="714"/>
    </location>
</feature>
<dbReference type="VEuPathDB" id="PlasmoDB:PfDd2_040005100"/>
<feature type="domain" description="Duffy-binding-like" evidence="10">
    <location>
        <begin position="2470"/>
        <end position="2621"/>
    </location>
</feature>
<dbReference type="VEuPathDB" id="PlasmoDB:PfNF166_120007200"/>
<reference evidence="11" key="1">
    <citation type="journal article" date="2007" name="BMC Genomics">
        <title>Patterns of gene recombination shape var gene repertoires in Plasmodium falciparum: comparisons of geographically diverse isolates.</title>
        <authorList>
            <person name="Kraemer S.M."/>
            <person name="Kyes S.A."/>
            <person name="Aggarwal G."/>
            <person name="Springer A.L."/>
            <person name="Nelson S.O."/>
            <person name="Christodoulou Z."/>
            <person name="Smith L.M."/>
            <person name="Wang W."/>
            <person name="Levin E."/>
            <person name="Newbold C.I."/>
            <person name="Myler P.J."/>
            <person name="Smith J.D."/>
        </authorList>
    </citation>
    <scope>NUCLEOTIDE SEQUENCE</scope>
    <source>
        <strain evidence="11">IT4/25/5</strain>
    </source>
</reference>
<dbReference type="InterPro" id="IPR054595">
    <property type="entry name" value="DBL_C"/>
</dbReference>
<dbReference type="Gene3D" id="1.20.1310.20">
    <property type="entry name" value="Duffy-antigen binding domain"/>
    <property type="match status" value="5"/>
</dbReference>
<feature type="domain" description="Duffy-binding-like" evidence="4">
    <location>
        <begin position="2740"/>
        <end position="2883"/>
    </location>
</feature>
<feature type="domain" description="Plasmodium falciparum erythrocyte membrane protein-1 N-terminal segment" evidence="7">
    <location>
        <begin position="20"/>
        <end position="55"/>
    </location>
</feature>
<dbReference type="Pfam" id="PF18562">
    <property type="entry name" value="CIDR1_gamma"/>
    <property type="match status" value="1"/>
</dbReference>
<feature type="compositionally biased region" description="Acidic residues" evidence="2">
    <location>
        <begin position="2899"/>
        <end position="2910"/>
    </location>
</feature>
<feature type="region of interest" description="Disordered" evidence="2">
    <location>
        <begin position="1648"/>
        <end position="1675"/>
    </location>
</feature>
<dbReference type="VEuPathDB" id="PlasmoDB:PfDd2_010019400"/>
<feature type="compositionally biased region" description="Polar residues" evidence="2">
    <location>
        <begin position="2285"/>
        <end position="2302"/>
    </location>
</feature>
<dbReference type="FunFam" id="1.20.58.1930:FF:000001">
    <property type="entry name" value="Erythrocyte membrane protein 1, PfEMP1"/>
    <property type="match status" value="1"/>
</dbReference>
<keyword evidence="3" id="KW-1133">Transmembrane helix</keyword>
<dbReference type="VEuPathDB" id="PlasmoDB:Pf7G8_020026900"/>
<dbReference type="VEuPathDB" id="PlasmoDB:PfTG01_000049200"/>
<sequence length="3459" mass="397379">MGNAIPATPDPIFINESHKSARNVLEKFALEIKNKASDDAKKYRSSLKGDLKGAKFYHPFSEHRPYYTGPCELEYEYHSNIWNGLKEYRHPCAGRNKTRFSNESEEECNSSKITGNKTEHGACAPYRRRQLCDYIFHQVNPVHIKNSHDLLGNVLVTAKYEGESIVNSYANSGMFNVCTALARSFADIGDIIRGKDLYIGNGDYKKKVSNNLKTIFKKIYDALKDTVKETYKDDPNYYKLREHWWTVNRDQVWKAITCNAPYKAWYFIHSEDNTLLFSNYKCGHYEDAPPTNLDYVPQFLRWFDEWSEDFCRIKKIKLGRVKKACRDESSKLYCSHNGYDCTKTIRNKDICIRESKCTGCLVKCNPYEIWLENQRKEFDKQKEKYEKEINEKNTSRDSTNNSINNIYYEDFYKKYKEKTYNTVNEFIKLLNEGKYCKEKLPGKEIIDFTNIGEKGTFYRSEYCQPCPDCGVICENGKCVVKENGSNCRHYNIYEPAPDVKTTEINVIVSGDEQGIITKKLQDFCMNPNNENGTNNQIWKCYYKDEKENKCKVETKSGNSTYKEKITSFDEFFDFWVRKLLIDTIKWETELTYCINNTTNADCNNECNKNCVCFDKWVKQKEKEWKNIMDLFTNKHDIPKKYYLNINDLFNSFFFQVIYKFNEGEAKWNKLKENLKKKTESSKKNKGTKDSEAAIKVLFDHLKETATICKDNNTNEACDPTGNPTQNPCINNTTTTSGGNNKHATVKQIAQYYKRQAYSEANNRSDGLYKLKGKAHEGIYKRGGRAKDFKYRLCKIGKNHSNRDPKRSDGPCYGKNEHRFEIGKVWSHVNEKKTTYTDVYLPQRREHMCTSYLEYLQTNISPLNGMEIVKNGKNGKLVNDSFLGDVLLSAKFEGDYILKNFNKKNKAVPGICRAMKYSFADIGDIIRGRDMWDLDDGSKKMEDIFKKIFGTLHKSLDGIKDKYKEGEPYTKLREDWWEANRHQVWRAMKCAIKGLNVKSPDGKLSDHCGYSDHTPLDDYIPQRLRWMTEWAEWYCKEQKKQYHDLVNKCKECKKKDNGGHCWKDSAECTECDEQCKKYKKFIDTWQPQWDKIRAKYKKIYEHARVDIAANGGLNTSTAINDNEDKPVIEFLFELYKANGGKISNPAVARATVNGISTDDTTPTVYSTAAGYIHQEMPIVGCKGQEVFCDNNGNKEKYAFKNPPNVYDEACKCENNTKPPPPTTPSTPNPCVNGGDKTRVGKITSVTEIATKMHGEANETMLKNSSNGNDKGESKLKGKAEEGDYSRGGNASDFKDICEITKIHSNARSNKSNNPCDGKNQKRFNVGTEWKDKDFVNPKYPGIYMPPRRQHMCTSNLEYLLSGRGGQFEQVPDDKASDSFLGDVLVAAKKEAENIKKLYETNNRKSRIDVNDEATICRAIRYSFADIGDIIRGTDLWDINGDVTGVQSNLQTVFGKIKKQFNGKYTNDSKHTQLRADWWEANRKQIWQAMTCPQNGIKCDKDPPLDDYIPQRLRWMTEWAEWYCKVQKEEYEELEKQCSSCKSNGGKCMNGEAMCTDCRNACEVYKAKIEPWKKQWEKIKEKYQKLYEQAKNNTGATTSDSNDQQVIEFLSKLHEKNSENKIYSTAEGYVHQEAHISDCQKQTQFCKKRNGEIPSSDTETDNNYAFRPQPHDHDTACKCKDRQPELVTKKKKDENDGVCETVKEHIGNKNGTQAIDHCNPKYQGAPYPGWNCTDKIKKEEKGACMPPRRQKLCVINLQHFKENTSVELRKAFIQCAAAETFLLWHKYKTDNNGGEELQNQLESGIIPEDFKRQMFYTFGDYRDLCLDKNIGSDVSEVEKNIKRVFSSNGDKTPNGQSRLDWWGKNCQDIWQGMLCGLSHASGNISNVETIKNNNTYSLVKFSGDNRGPTLEEFSKRPQFLRWMIEWGEHFCRERKTQLDKLVEQCGSCGVDPTGNTCNGECKECKNQCIEYQRWIKTWQDNYKKQKERYTQVKNNPQYNNDSDVLNSQEAYQYLNKKLEKICPFGTSVNCEYKYMERASLQNGKDMPASLDEEPQEVKGRCTCQKAPQPPARPPPPPPPPPPQQARPQGDGRHDHRARSEDRENRAAGPRSPQPAPTGEGLGRSLGRRSKEEEDEDEEEEELENDDGEDEVQEDTPEEVKDNTQEEVVIQQETTGTTKDDNVEKVCDTVKKALAEDTLKQACSTKYEKGREKFPNWKCIPTSGVSTTTGKDGATGSICIPPRRRRLYIHKVDDGEFDEKSLRKWFIESAAVETFFLWDRYKKENTKKTQGVGSQPQTLDGNSANGDDEDPQKKLQESGKIPDGFLRQMFYTLGDYRDILFSGSKDEKSGDRDIFNADKEIQEREKNIKEKIKTFFSNSGNQSSTSGKDRKTWWENNAKHIWEGMVCALTHKTDNPQEVDDDVKGQLLENGKPQSIYQYNQVKLDEDSGPKGNDDTKLENFVERPPYFRYLEEWGEEFCRKRIHKLDIIEKECKVEANGRGGGKKENPKCSGYGEHCEDNLLNKSYDTVPSLECPGCGRECRKYKKWIERKKIEFTKQSGAYDGQKKKCVNGNNKGGGDNGFCVTLTTSPKAAEFLQKLGPCKKDSGEANIDFGDKTKTFGPSENCKPCPKLTVKCKVTGNCSKDEGDNCKGTNKNSISADDIKDENDSTEDLVMLVSDNDTNEFDGDLSDCQGADIFEGIRKEQWKCGKVCGYVVCKSEKGNGETGSGKKNDDKHIITIRALVTHWVYNFLEDYNRIRKKLNPCIKKDNGSTCINGCEKKCKCVGQWITKKREEWGKIKDRFNDQYKNKDSGDYPVKTILEELIPQIAAATDKGNHKRLQKLVKSLKCNCTDNSEKEGDKDANKKDIIDCLLDKLKKKTESCPTPTSDHTQTACVDSTHLEDEEPLEEEEENPVTQPNICPQQKPETKVVDEDACITDAPQPDVKEEEEEKEEEKDKEDEEEEEEEEEEDDEDEEEEEEESVSDTYDYSDSETEEDDEDEYVTDTSSHSESQPKRLPRDLSPELKKAMLFSTILWMVGIGFAAICYFLLKKKPKSPVDLLRVLDVHKGDYGTPTPKSSNRYIPYRSGPYKGKTYIYMEGDSDSGHYYEDTTDITSSESEYEELDINDIYVPGSPKYKTLIEVVLEPSKSNGNIPHSAGSPLGDDMVPTTNTFTDDEWNELKHDFISQYIQSEPLDVPQYDVLKELPMNITEANVLHDGMEEKPFITSIHDRDLYTGEEISYNINMSTNSMDDTKYVSNNVYSGIDLINDTLGGNKHIDIYDEVLKRKENELFGIKHPKHTNTHNVAKLTNSDPIMNQLDLLHKWLDRHRDMCNTWNTKEELLDKLKEEWNKDNNSGDIRSDNHVMNTNVSIEIDMDDPKPKNEFTNMDTYSYNSTMDTMLDDIEDDIYYDVNDENPFVDDIPMDHNKVDVPKKVHVEMKILNNKSTGSLEPEFPISDVWNI</sequence>
<feature type="compositionally biased region" description="Pro residues" evidence="2">
    <location>
        <begin position="1216"/>
        <end position="1226"/>
    </location>
</feature>
<evidence type="ECO:0000313" key="11">
    <source>
        <dbReference type="EMBL" id="ABM88782.1"/>
    </source>
</evidence>
<dbReference type="FunFam" id="1.20.1310.20:FF:000003">
    <property type="entry name" value="Erythrocyte membrane protein 1, PfEMP1"/>
    <property type="match status" value="1"/>
</dbReference>
<feature type="region of interest" description="Disordered" evidence="2">
    <location>
        <begin position="2877"/>
        <end position="3016"/>
    </location>
</feature>
<dbReference type="Pfam" id="PF21807">
    <property type="entry name" value="PfEMP1_CIDRalpha1_dom"/>
    <property type="match status" value="1"/>
</dbReference>
<dbReference type="GO" id="GO:0046789">
    <property type="term" value="F:host cell surface receptor binding"/>
    <property type="evidence" value="ECO:0007669"/>
    <property type="project" value="InterPro"/>
</dbReference>